<feature type="domain" description="Gp11 C-terminal" evidence="1">
    <location>
        <begin position="81"/>
        <end position="155"/>
    </location>
</feature>
<sequence>MMNAKESYQVEDWMKPYLELFVNTGGNDVEELLHDESTTPFANVVRYLLIAAVRSQFDLLKRLKAKGGLTDALTPGNMNTWIEGQVLPDSALKASYETGAGKVICAVAEVDEALQAEGYPELCWSYVDVVPGVIIDRCTNSNITNHVVRWLPVARMPE</sequence>
<accession>A0A345CRN3</accession>
<reference evidence="2" key="2">
    <citation type="submission" date="2016-01" db="EMBL/GenBank/DDBJ databases">
        <authorList>
            <person name="Oliw E.H."/>
        </authorList>
    </citation>
    <scope>NUCLEOTIDE SEQUENCE [LARGE SCALE GENOMIC DNA]</scope>
    <source>
        <strain evidence="2">MDcuke</strain>
    </source>
</reference>
<name>A0A345CRN3_9GAMM</name>
<dbReference type="Proteomes" id="UP000264980">
    <property type="component" value="Chromosome"/>
</dbReference>
<proteinExistence type="predicted"/>
<dbReference type="Pfam" id="PF25754">
    <property type="entry name" value="Gp11_C"/>
    <property type="match status" value="1"/>
</dbReference>
<gene>
    <name evidence="2" type="ORF">AV903_08620</name>
    <name evidence="3" type="ORF">AV903_12350</name>
</gene>
<evidence type="ECO:0000259" key="1">
    <source>
        <dbReference type="Pfam" id="PF25754"/>
    </source>
</evidence>
<evidence type="ECO:0000313" key="4">
    <source>
        <dbReference type="Proteomes" id="UP000264980"/>
    </source>
</evidence>
<dbReference type="EMBL" id="CP013970">
    <property type="protein sequence ID" value="AXF76100.1"/>
    <property type="molecule type" value="Genomic_DNA"/>
</dbReference>
<dbReference type="InterPro" id="IPR057850">
    <property type="entry name" value="Gp11_C"/>
</dbReference>
<dbReference type="AlphaFoldDB" id="A0A345CRN3"/>
<dbReference type="EMBL" id="CP013970">
    <property type="protein sequence ID" value="AXF76655.1"/>
    <property type="molecule type" value="Genomic_DNA"/>
</dbReference>
<organism evidence="2 4">
    <name type="scientific">Erwinia tracheiphila</name>
    <dbReference type="NCBI Taxonomy" id="65700"/>
    <lineage>
        <taxon>Bacteria</taxon>
        <taxon>Pseudomonadati</taxon>
        <taxon>Pseudomonadota</taxon>
        <taxon>Gammaproteobacteria</taxon>
        <taxon>Enterobacterales</taxon>
        <taxon>Erwiniaceae</taxon>
        <taxon>Erwinia</taxon>
    </lineage>
</organism>
<reference evidence="4" key="1">
    <citation type="submission" date="2016-01" db="EMBL/GenBank/DDBJ databases">
        <authorList>
            <person name="Shapiro L."/>
        </authorList>
    </citation>
    <scope>NUCLEOTIDE SEQUENCE [LARGE SCALE GENOMIC DNA]</scope>
    <source>
        <strain evidence="4">MDcuke</strain>
    </source>
</reference>
<evidence type="ECO:0000313" key="2">
    <source>
        <dbReference type="EMBL" id="AXF76100.1"/>
    </source>
</evidence>
<protein>
    <recommendedName>
        <fullName evidence="1">Gp11 C-terminal domain-containing protein</fullName>
    </recommendedName>
</protein>
<evidence type="ECO:0000313" key="3">
    <source>
        <dbReference type="EMBL" id="AXF76655.1"/>
    </source>
</evidence>
<dbReference type="RefSeq" id="WP_233480242.1">
    <property type="nucleotide sequence ID" value="NZ_CP013970.1"/>
</dbReference>